<dbReference type="Gene3D" id="3.40.50.300">
    <property type="entry name" value="P-loop containing nucleotide triphosphate hydrolases"/>
    <property type="match status" value="1"/>
</dbReference>
<dbReference type="EMBL" id="JADEXS010000023">
    <property type="protein sequence ID" value="MBE9021467.1"/>
    <property type="molecule type" value="Genomic_DNA"/>
</dbReference>
<reference evidence="1" key="1">
    <citation type="submission" date="2020-10" db="EMBL/GenBank/DDBJ databases">
        <authorList>
            <person name="Castelo-Branco R."/>
            <person name="Eusebio N."/>
            <person name="Adriana R."/>
            <person name="Vieira A."/>
            <person name="Brugerolle De Fraissinette N."/>
            <person name="Rezende De Castro R."/>
            <person name="Schneider M.P."/>
            <person name="Vasconcelos V."/>
            <person name="Leao P.N."/>
        </authorList>
    </citation>
    <scope>NUCLEOTIDE SEQUENCE</scope>
    <source>
        <strain evidence="1">LEGE 12446</strain>
    </source>
</reference>
<accession>A0A8J7CZE3</accession>
<dbReference type="Pfam" id="PF14516">
    <property type="entry name" value="AAA_35"/>
    <property type="match status" value="1"/>
</dbReference>
<evidence type="ECO:0000313" key="2">
    <source>
        <dbReference type="Proteomes" id="UP000622533"/>
    </source>
</evidence>
<sequence length="473" mass="54611">MKQLKGTRKRGLVLTPTGLQRLQAAILAVEKAQNRGDRFTLQDLRVRMHVSTKTLSRLWSLNRGVDQKTLKLCFSAFKLELRSEDYTILSEPNNTENSKSSSLSLDTEEVNLSQSLYLESFITQDREQFENLWSYPDGPVPLDSPFYVDRPPIEELVYREVTQPGSLIWIRAPREMGKSSLVLRLLAFAQMQGYRTVNLNCNQIDASCLTDLNKLLRSLCWRVATELGIDPKLDDSWNDDIGSKLSCTLYLQSYLLKQSESPVVFVLNEIDSFFEHPQIAQELFACLHSWYEAARQDINLQKLRLVVVYSTDVYVWQDINHSPLNMGLPIRLSEFTKEQVEYLARRHGLNWSSGNEVTRLMSLVGGHPALIRIGLYYLCCQGITLENLIEEAIANGGIYRYHLWRHWAILQEKPNLAKAYAEVVTRTQNFSLNPVDAYKLESLGLIRYQSDRILPRCELYRAYFEKQLSTFFE</sequence>
<comment type="caution">
    <text evidence="1">The sequence shown here is derived from an EMBL/GenBank/DDBJ whole genome shotgun (WGS) entry which is preliminary data.</text>
</comment>
<protein>
    <submittedName>
        <fullName evidence="1">AAA-like domain-containing protein</fullName>
    </submittedName>
</protein>
<evidence type="ECO:0000313" key="1">
    <source>
        <dbReference type="EMBL" id="MBE9021467.1"/>
    </source>
</evidence>
<organism evidence="1 2">
    <name type="scientific">Desmonostoc muscorum LEGE 12446</name>
    <dbReference type="NCBI Taxonomy" id="1828758"/>
    <lineage>
        <taxon>Bacteria</taxon>
        <taxon>Bacillati</taxon>
        <taxon>Cyanobacteriota</taxon>
        <taxon>Cyanophyceae</taxon>
        <taxon>Nostocales</taxon>
        <taxon>Nostocaceae</taxon>
        <taxon>Desmonostoc</taxon>
    </lineage>
</organism>
<proteinExistence type="predicted"/>
<gene>
    <name evidence="1" type="ORF">IQ276_03030</name>
</gene>
<dbReference type="InterPro" id="IPR027417">
    <property type="entry name" value="P-loop_NTPase"/>
</dbReference>
<dbReference type="AlphaFoldDB" id="A0A8J7CZE3"/>
<keyword evidence="2" id="KW-1185">Reference proteome</keyword>
<dbReference type="RefSeq" id="WP_193913591.1">
    <property type="nucleotide sequence ID" value="NZ_JADEXS020000001.1"/>
</dbReference>
<dbReference type="SUPFAM" id="SSF52540">
    <property type="entry name" value="P-loop containing nucleoside triphosphate hydrolases"/>
    <property type="match status" value="1"/>
</dbReference>
<dbReference type="Proteomes" id="UP000622533">
    <property type="component" value="Unassembled WGS sequence"/>
</dbReference>
<name>A0A8J7CZE3_DESMC</name>